<evidence type="ECO:0000256" key="9">
    <source>
        <dbReference type="ARBA" id="ARBA00022679"/>
    </source>
</evidence>
<dbReference type="Gene3D" id="3.90.870.10">
    <property type="entry name" value="DHBP synthase"/>
    <property type="match status" value="1"/>
</dbReference>
<dbReference type="GO" id="GO:0061710">
    <property type="term" value="F:L-threonylcarbamoyladenylate synthase"/>
    <property type="evidence" value="ECO:0007669"/>
    <property type="project" value="UniProtKB-EC"/>
</dbReference>
<proteinExistence type="inferred from homology"/>
<feature type="domain" description="YrdC-like" evidence="16">
    <location>
        <begin position="15"/>
        <end position="204"/>
    </location>
</feature>
<evidence type="ECO:0000256" key="5">
    <source>
        <dbReference type="ARBA" id="ARBA00012584"/>
    </source>
</evidence>
<evidence type="ECO:0000256" key="2">
    <source>
        <dbReference type="ARBA" id="ARBA00004202"/>
    </source>
</evidence>
<evidence type="ECO:0000256" key="7">
    <source>
        <dbReference type="ARBA" id="ARBA00022475"/>
    </source>
</evidence>
<dbReference type="GO" id="GO:0005886">
    <property type="term" value="C:plasma membrane"/>
    <property type="evidence" value="ECO:0007669"/>
    <property type="project" value="UniProtKB-SubCell"/>
</dbReference>
<comment type="catalytic activity">
    <reaction evidence="13">
        <text>L-threonine + hydrogencarbonate + ATP = L-threonylcarbamoyladenylate + diphosphate + H2O</text>
        <dbReference type="Rhea" id="RHEA:36407"/>
        <dbReference type="ChEBI" id="CHEBI:15377"/>
        <dbReference type="ChEBI" id="CHEBI:17544"/>
        <dbReference type="ChEBI" id="CHEBI:30616"/>
        <dbReference type="ChEBI" id="CHEBI:33019"/>
        <dbReference type="ChEBI" id="CHEBI:57926"/>
        <dbReference type="ChEBI" id="CHEBI:73682"/>
        <dbReference type="EC" id="2.7.7.87"/>
    </reaction>
</comment>
<comment type="caution">
    <text evidence="17">The sequence shown here is derived from an EMBL/GenBank/DDBJ whole genome shotgun (WGS) entry which is preliminary data.</text>
</comment>
<keyword evidence="18" id="KW-1185">Reference proteome</keyword>
<gene>
    <name evidence="17" type="ORF">JTE90_001933</name>
</gene>
<evidence type="ECO:0000256" key="14">
    <source>
        <dbReference type="ARBA" id="ARBA00058524"/>
    </source>
</evidence>
<evidence type="ECO:0000256" key="11">
    <source>
        <dbReference type="ARBA" id="ARBA00023128"/>
    </source>
</evidence>
<comment type="function">
    <text evidence="14">Cytoplasmic and mitochondrial threonylcarbamoyl-AMP synthase required for the formation of a threonylcarbamoyl group on adenosine at position 37 (t(6)A37) in tRNAs that read codons beginning with adenine. Catalyzes the conversion of L-threonine, HCO(3)(-)/CO(2) and ATP to give threonylcarbamoyl-AMP (TC-AMP) as the acyladenylate intermediate, with the release of diphosphate. Participates in t(6)A37 formation in cytoplasmic and mitochondrial tRNAs. May regulate the activity of some transporters.</text>
</comment>
<evidence type="ECO:0000256" key="12">
    <source>
        <dbReference type="ARBA" id="ARBA00023136"/>
    </source>
</evidence>
<dbReference type="AlphaFoldDB" id="A0AAV6VVG1"/>
<keyword evidence="10" id="KW-0809">Transit peptide</keyword>
<evidence type="ECO:0000313" key="17">
    <source>
        <dbReference type="EMBL" id="KAG8200076.1"/>
    </source>
</evidence>
<evidence type="ECO:0000256" key="8">
    <source>
        <dbReference type="ARBA" id="ARBA00022490"/>
    </source>
</evidence>
<protein>
    <recommendedName>
        <fullName evidence="6">Threonylcarbamoyl-AMP synthase</fullName>
        <ecNumber evidence="5">2.7.7.87</ecNumber>
    </recommendedName>
</protein>
<evidence type="ECO:0000256" key="4">
    <source>
        <dbReference type="ARBA" id="ARBA00007663"/>
    </source>
</evidence>
<dbReference type="GO" id="GO:0003725">
    <property type="term" value="F:double-stranded RNA binding"/>
    <property type="evidence" value="ECO:0007669"/>
    <property type="project" value="InterPro"/>
</dbReference>
<evidence type="ECO:0000256" key="10">
    <source>
        <dbReference type="ARBA" id="ARBA00022946"/>
    </source>
</evidence>
<dbReference type="EMBL" id="JAFNEN010000020">
    <property type="protein sequence ID" value="KAG8200076.1"/>
    <property type="molecule type" value="Genomic_DNA"/>
</dbReference>
<keyword evidence="11" id="KW-0496">Mitochondrion</keyword>
<keyword evidence="7" id="KW-1003">Cell membrane</keyword>
<dbReference type="Proteomes" id="UP000827092">
    <property type="component" value="Unassembled WGS sequence"/>
</dbReference>
<organism evidence="17 18">
    <name type="scientific">Oedothorax gibbosus</name>
    <dbReference type="NCBI Taxonomy" id="931172"/>
    <lineage>
        <taxon>Eukaryota</taxon>
        <taxon>Metazoa</taxon>
        <taxon>Ecdysozoa</taxon>
        <taxon>Arthropoda</taxon>
        <taxon>Chelicerata</taxon>
        <taxon>Arachnida</taxon>
        <taxon>Araneae</taxon>
        <taxon>Araneomorphae</taxon>
        <taxon>Entelegynae</taxon>
        <taxon>Araneoidea</taxon>
        <taxon>Linyphiidae</taxon>
        <taxon>Erigoninae</taxon>
        <taxon>Oedothorax</taxon>
    </lineage>
</organism>
<evidence type="ECO:0000256" key="6">
    <source>
        <dbReference type="ARBA" id="ARBA00015492"/>
    </source>
</evidence>
<comment type="subunit">
    <text evidence="15">Interacts with RSC1A1.</text>
</comment>
<keyword evidence="9" id="KW-0808">Transferase</keyword>
<evidence type="ECO:0000256" key="13">
    <source>
        <dbReference type="ARBA" id="ARBA00048366"/>
    </source>
</evidence>
<name>A0AAV6VVG1_9ARAC</name>
<keyword evidence="12" id="KW-0472">Membrane</keyword>
<dbReference type="InterPro" id="IPR006070">
    <property type="entry name" value="Sua5-like_dom"/>
</dbReference>
<evidence type="ECO:0000256" key="3">
    <source>
        <dbReference type="ARBA" id="ARBA00004496"/>
    </source>
</evidence>
<sequence>MSKIVKLTGNGVSFDEIVNLAVKLLKEGKIIALPTDTLYGVATLAQNTEAVDAMCRIKRRDNGKKNIAICVGSIEDIPKWGKVLFPQTILSDLLPGPVTLVLERKSSLNPCLNPSISTIGIRIPKSKFIQDVASACGEPLALTSANISTTTSTLAVQEFKDMWPSLDLVVDGGILGQCDPHRLGSTVVDLSVKGFFKVIRNGCSLERTLLVLERHGLKMRE</sequence>
<comment type="subcellular location">
    <subcellularLocation>
        <location evidence="2">Cell membrane</location>
        <topology evidence="2">Peripheral membrane protein</topology>
    </subcellularLocation>
    <subcellularLocation>
        <location evidence="3">Cytoplasm</location>
    </subcellularLocation>
    <subcellularLocation>
        <location evidence="1">Mitochondrion</location>
    </subcellularLocation>
</comment>
<evidence type="ECO:0000259" key="16">
    <source>
        <dbReference type="PROSITE" id="PS51163"/>
    </source>
</evidence>
<dbReference type="GO" id="GO:0006450">
    <property type="term" value="P:regulation of translational fidelity"/>
    <property type="evidence" value="ECO:0007669"/>
    <property type="project" value="TreeGrafter"/>
</dbReference>
<dbReference type="Pfam" id="PF01300">
    <property type="entry name" value="Sua5_yciO_yrdC"/>
    <property type="match status" value="1"/>
</dbReference>
<dbReference type="SUPFAM" id="SSF55821">
    <property type="entry name" value="YrdC/RibB"/>
    <property type="match status" value="1"/>
</dbReference>
<reference evidence="17 18" key="1">
    <citation type="journal article" date="2022" name="Nat. Ecol. Evol.">
        <title>A masculinizing supergene underlies an exaggerated male reproductive morph in a spider.</title>
        <authorList>
            <person name="Hendrickx F."/>
            <person name="De Corte Z."/>
            <person name="Sonet G."/>
            <person name="Van Belleghem S.M."/>
            <person name="Kostlbacher S."/>
            <person name="Vangestel C."/>
        </authorList>
    </citation>
    <scope>NUCLEOTIDE SEQUENCE [LARGE SCALE GENOMIC DNA]</scope>
    <source>
        <strain evidence="17">W744_W776</strain>
    </source>
</reference>
<dbReference type="GO" id="GO:0000049">
    <property type="term" value="F:tRNA binding"/>
    <property type="evidence" value="ECO:0007669"/>
    <property type="project" value="TreeGrafter"/>
</dbReference>
<keyword evidence="8" id="KW-0963">Cytoplasm</keyword>
<dbReference type="InterPro" id="IPR017945">
    <property type="entry name" value="DHBP_synth_RibB-like_a/b_dom"/>
</dbReference>
<dbReference type="EC" id="2.7.7.87" evidence="5"/>
<dbReference type="GO" id="GO:0005739">
    <property type="term" value="C:mitochondrion"/>
    <property type="evidence" value="ECO:0007669"/>
    <property type="project" value="UniProtKB-SubCell"/>
</dbReference>
<dbReference type="PANTHER" id="PTHR17490">
    <property type="entry name" value="SUA5"/>
    <property type="match status" value="1"/>
</dbReference>
<dbReference type="NCBIfam" id="TIGR00057">
    <property type="entry name" value="L-threonylcarbamoyladenylate synthase"/>
    <property type="match status" value="1"/>
</dbReference>
<dbReference type="InterPro" id="IPR050156">
    <property type="entry name" value="TC-AMP_synthase_SUA5"/>
</dbReference>
<accession>A0AAV6VVG1</accession>
<evidence type="ECO:0000256" key="1">
    <source>
        <dbReference type="ARBA" id="ARBA00004173"/>
    </source>
</evidence>
<evidence type="ECO:0000256" key="15">
    <source>
        <dbReference type="ARBA" id="ARBA00063146"/>
    </source>
</evidence>
<dbReference type="PROSITE" id="PS51163">
    <property type="entry name" value="YRDC"/>
    <property type="match status" value="1"/>
</dbReference>
<evidence type="ECO:0000313" key="18">
    <source>
        <dbReference type="Proteomes" id="UP000827092"/>
    </source>
</evidence>
<dbReference type="FunFam" id="3.90.870.10:FF:000007">
    <property type="entry name" value="YrdC N6-threonylcarbamoyltransferase domain containing"/>
    <property type="match status" value="1"/>
</dbReference>
<dbReference type="PANTHER" id="PTHR17490:SF10">
    <property type="entry name" value="THREONYLCARBAMOYL-AMP SYNTHASE"/>
    <property type="match status" value="1"/>
</dbReference>
<comment type="similarity">
    <text evidence="4">Belongs to the SUA5 family.</text>
</comment>